<dbReference type="RefSeq" id="WP_328987099.1">
    <property type="nucleotide sequence ID" value="NZ_CP121472.1"/>
</dbReference>
<accession>A0ABZ0S6H7</accession>
<organism evidence="1 2">
    <name type="scientific">Thiorhodovibrio winogradskyi</name>
    <dbReference type="NCBI Taxonomy" id="77007"/>
    <lineage>
        <taxon>Bacteria</taxon>
        <taxon>Pseudomonadati</taxon>
        <taxon>Pseudomonadota</taxon>
        <taxon>Gammaproteobacteria</taxon>
        <taxon>Chromatiales</taxon>
        <taxon>Chromatiaceae</taxon>
        <taxon>Thiorhodovibrio</taxon>
    </lineage>
</organism>
<reference evidence="1 2" key="1">
    <citation type="journal article" date="2023" name="Microorganisms">
        <title>Thiorhodovibrio frisius and Trv. litoralis spp. nov., Two Novel Members from a Clade of Fastidious Purple Sulfur Bacteria That Exhibit Unique Red-Shifted Light-Harvesting Capabilities.</title>
        <authorList>
            <person name="Methner A."/>
            <person name="Kuzyk S.B."/>
            <person name="Petersen J."/>
            <person name="Bauer S."/>
            <person name="Brinkmann H."/>
            <person name="Sichau K."/>
            <person name="Wanner G."/>
            <person name="Wolf J."/>
            <person name="Neumann-Schaal M."/>
            <person name="Henke P."/>
            <person name="Tank M."/>
            <person name="Sproer C."/>
            <person name="Bunk B."/>
            <person name="Overmann J."/>
        </authorList>
    </citation>
    <scope>NUCLEOTIDE SEQUENCE [LARGE SCALE GENOMIC DNA]</scope>
    <source>
        <strain evidence="1 2">DSM 6702</strain>
    </source>
</reference>
<keyword evidence="2" id="KW-1185">Reference proteome</keyword>
<dbReference type="InterPro" id="IPR001036">
    <property type="entry name" value="Acrflvin-R"/>
</dbReference>
<dbReference type="PANTHER" id="PTHR32063">
    <property type="match status" value="1"/>
</dbReference>
<evidence type="ECO:0000313" key="1">
    <source>
        <dbReference type="EMBL" id="WPL16547.1"/>
    </source>
</evidence>
<dbReference type="PANTHER" id="PTHR32063:SF24">
    <property type="entry name" value="CATION EFFLUX SYSTEM (ACRB_ACRD_ACRF FAMILY)"/>
    <property type="match status" value="1"/>
</dbReference>
<dbReference type="Gene3D" id="3.30.70.1440">
    <property type="entry name" value="Multidrug efflux transporter AcrB pore domain"/>
    <property type="match status" value="1"/>
</dbReference>
<evidence type="ECO:0000313" key="2">
    <source>
        <dbReference type="Proteomes" id="UP001432180"/>
    </source>
</evidence>
<gene>
    <name evidence="1" type="primary">bepG_3</name>
    <name evidence="1" type="ORF">Thiowin_01512</name>
</gene>
<dbReference type="InterPro" id="IPR027463">
    <property type="entry name" value="AcrB_DN_DC_subdom"/>
</dbReference>
<dbReference type="Gene3D" id="3.30.2090.10">
    <property type="entry name" value="Multidrug efflux transporter AcrB TolC docking domain, DN and DC subdomains"/>
    <property type="match status" value="1"/>
</dbReference>
<name>A0ABZ0S6H7_9GAMM</name>
<dbReference type="EMBL" id="CP121472">
    <property type="protein sequence ID" value="WPL16547.1"/>
    <property type="molecule type" value="Genomic_DNA"/>
</dbReference>
<dbReference type="Proteomes" id="UP001432180">
    <property type="component" value="Chromosome"/>
</dbReference>
<dbReference type="Pfam" id="PF00873">
    <property type="entry name" value="ACR_tran"/>
    <property type="match status" value="1"/>
</dbReference>
<proteinExistence type="predicted"/>
<sequence length="126" mass="13408">MVLISDSTRSTSRSTFEQPIQMALTGADLAEIHGLAQQVLADARKMPGIAQARLDYQPTNPQLRIRFDHERTAALGVSPADIGRSLQILMGGEDITDFAIDAETYEVMVRAGARGGPRGAEGPGSG</sequence>
<dbReference type="SUPFAM" id="SSF82714">
    <property type="entry name" value="Multidrug efflux transporter AcrB TolC docking domain, DN and DC subdomains"/>
    <property type="match status" value="1"/>
</dbReference>
<protein>
    <submittedName>
        <fullName evidence="1">Efflux pump membrane transporter BepG</fullName>
    </submittedName>
</protein>